<gene>
    <name evidence="15" type="ORF">IAD46_05035</name>
</gene>
<evidence type="ECO:0000256" key="1">
    <source>
        <dbReference type="ARBA" id="ARBA00004496"/>
    </source>
</evidence>
<keyword evidence="7 12" id="KW-0489">Methyltransferase</keyword>
<evidence type="ECO:0000256" key="8">
    <source>
        <dbReference type="ARBA" id="ARBA00022679"/>
    </source>
</evidence>
<dbReference type="InterPro" id="IPR015947">
    <property type="entry name" value="PUA-like_sf"/>
</dbReference>
<evidence type="ECO:0000259" key="13">
    <source>
        <dbReference type="Pfam" id="PF04452"/>
    </source>
</evidence>
<comment type="similarity">
    <text evidence="2 12">Belongs to the RNA methyltransferase RsmE family.</text>
</comment>
<keyword evidence="6 12" id="KW-0698">rRNA processing</keyword>
<accession>A0A9D1KJD4</accession>
<reference evidence="15" key="2">
    <citation type="journal article" date="2021" name="PeerJ">
        <title>Extensive microbial diversity within the chicken gut microbiome revealed by metagenomics and culture.</title>
        <authorList>
            <person name="Gilroy R."/>
            <person name="Ravi A."/>
            <person name="Getino M."/>
            <person name="Pursley I."/>
            <person name="Horton D.L."/>
            <person name="Alikhan N.F."/>
            <person name="Baker D."/>
            <person name="Gharbi K."/>
            <person name="Hall N."/>
            <person name="Watson M."/>
            <person name="Adriaenssens E.M."/>
            <person name="Foster-Nyarko E."/>
            <person name="Jarju S."/>
            <person name="Secka A."/>
            <person name="Antonio M."/>
            <person name="Oren A."/>
            <person name="Chaudhuri R.R."/>
            <person name="La Ragione R."/>
            <person name="Hildebrand F."/>
            <person name="Pallen M.J."/>
        </authorList>
    </citation>
    <scope>NUCLEOTIDE SEQUENCE</scope>
    <source>
        <strain evidence="15">ChiW17-6978</strain>
    </source>
</reference>
<dbReference type="InterPro" id="IPR046887">
    <property type="entry name" value="RsmE_PUA-like"/>
</dbReference>
<dbReference type="InterPro" id="IPR006700">
    <property type="entry name" value="RsmE"/>
</dbReference>
<dbReference type="Pfam" id="PF20260">
    <property type="entry name" value="PUA_4"/>
    <property type="match status" value="1"/>
</dbReference>
<comment type="caution">
    <text evidence="15">The sequence shown here is derived from an EMBL/GenBank/DDBJ whole genome shotgun (WGS) entry which is preliminary data.</text>
</comment>
<organism evidence="15 16">
    <name type="scientific">Candidatus Pelethenecus faecipullorum</name>
    <dbReference type="NCBI Taxonomy" id="2840900"/>
    <lineage>
        <taxon>Bacteria</taxon>
        <taxon>Bacillati</taxon>
        <taxon>Mycoplasmatota</taxon>
        <taxon>Mollicutes</taxon>
        <taxon>Candidatus Pelethenecus</taxon>
    </lineage>
</organism>
<evidence type="ECO:0000256" key="11">
    <source>
        <dbReference type="ARBA" id="ARBA00047944"/>
    </source>
</evidence>
<dbReference type="AlphaFoldDB" id="A0A9D1KJD4"/>
<evidence type="ECO:0000313" key="16">
    <source>
        <dbReference type="Proteomes" id="UP000886758"/>
    </source>
</evidence>
<evidence type="ECO:0000256" key="2">
    <source>
        <dbReference type="ARBA" id="ARBA00005528"/>
    </source>
</evidence>
<reference evidence="15" key="1">
    <citation type="submission" date="2020-10" db="EMBL/GenBank/DDBJ databases">
        <authorList>
            <person name="Gilroy R."/>
        </authorList>
    </citation>
    <scope>NUCLEOTIDE SEQUENCE</scope>
    <source>
        <strain evidence="15">ChiW17-6978</strain>
    </source>
</reference>
<evidence type="ECO:0000256" key="6">
    <source>
        <dbReference type="ARBA" id="ARBA00022552"/>
    </source>
</evidence>
<dbReference type="Proteomes" id="UP000886758">
    <property type="component" value="Unassembled WGS sequence"/>
</dbReference>
<comment type="function">
    <text evidence="10 12">Specifically methylates the N3 position of the uracil ring of uridine 1498 (m3U1498) in 16S rRNA. Acts on the fully assembled 30S ribosomal subunit.</text>
</comment>
<feature type="domain" description="Ribosomal RNA small subunit methyltransferase E PUA-like" evidence="14">
    <location>
        <begin position="16"/>
        <end position="61"/>
    </location>
</feature>
<dbReference type="SUPFAM" id="SSF75217">
    <property type="entry name" value="alpha/beta knot"/>
    <property type="match status" value="1"/>
</dbReference>
<evidence type="ECO:0000259" key="14">
    <source>
        <dbReference type="Pfam" id="PF20260"/>
    </source>
</evidence>
<name>A0A9D1KJD4_9MOLU</name>
<keyword evidence="8 12" id="KW-0808">Transferase</keyword>
<evidence type="ECO:0000256" key="9">
    <source>
        <dbReference type="ARBA" id="ARBA00022691"/>
    </source>
</evidence>
<dbReference type="InterPro" id="IPR029026">
    <property type="entry name" value="tRNA_m1G_MTases_N"/>
</dbReference>
<keyword evidence="5 12" id="KW-0963">Cytoplasm</keyword>
<protein>
    <recommendedName>
        <fullName evidence="4 12">Ribosomal RNA small subunit methyltransferase E</fullName>
        <ecNumber evidence="3 12">2.1.1.193</ecNumber>
    </recommendedName>
</protein>
<dbReference type="PANTHER" id="PTHR30027:SF3">
    <property type="entry name" value="16S RRNA (URACIL(1498)-N(3))-METHYLTRANSFERASE"/>
    <property type="match status" value="1"/>
</dbReference>
<dbReference type="GO" id="GO:0070475">
    <property type="term" value="P:rRNA base methylation"/>
    <property type="evidence" value="ECO:0007669"/>
    <property type="project" value="TreeGrafter"/>
</dbReference>
<evidence type="ECO:0000313" key="15">
    <source>
        <dbReference type="EMBL" id="HIT50372.1"/>
    </source>
</evidence>
<dbReference type="InterPro" id="IPR029028">
    <property type="entry name" value="Alpha/beta_knot_MTases"/>
</dbReference>
<dbReference type="CDD" id="cd18084">
    <property type="entry name" value="RsmE-like"/>
    <property type="match status" value="1"/>
</dbReference>
<keyword evidence="9 12" id="KW-0949">S-adenosyl-L-methionine</keyword>
<comment type="catalytic activity">
    <reaction evidence="11 12">
        <text>uridine(1498) in 16S rRNA + S-adenosyl-L-methionine = N(3)-methyluridine(1498) in 16S rRNA + S-adenosyl-L-homocysteine + H(+)</text>
        <dbReference type="Rhea" id="RHEA:42920"/>
        <dbReference type="Rhea" id="RHEA-COMP:10283"/>
        <dbReference type="Rhea" id="RHEA-COMP:10284"/>
        <dbReference type="ChEBI" id="CHEBI:15378"/>
        <dbReference type="ChEBI" id="CHEBI:57856"/>
        <dbReference type="ChEBI" id="CHEBI:59789"/>
        <dbReference type="ChEBI" id="CHEBI:65315"/>
        <dbReference type="ChEBI" id="CHEBI:74502"/>
        <dbReference type="EC" id="2.1.1.193"/>
    </reaction>
</comment>
<dbReference type="SUPFAM" id="SSF88697">
    <property type="entry name" value="PUA domain-like"/>
    <property type="match status" value="1"/>
</dbReference>
<evidence type="ECO:0000256" key="12">
    <source>
        <dbReference type="PIRNR" id="PIRNR015601"/>
    </source>
</evidence>
<dbReference type="Gene3D" id="3.40.1280.10">
    <property type="match status" value="1"/>
</dbReference>
<dbReference type="EMBL" id="DVLF01000157">
    <property type="protein sequence ID" value="HIT50372.1"/>
    <property type="molecule type" value="Genomic_DNA"/>
</dbReference>
<dbReference type="PIRSF" id="PIRSF015601">
    <property type="entry name" value="MTase_slr0722"/>
    <property type="match status" value="1"/>
</dbReference>
<evidence type="ECO:0000256" key="10">
    <source>
        <dbReference type="ARBA" id="ARBA00025699"/>
    </source>
</evidence>
<sequence>MQKYFISASEFDRQCIRNEDVFHIRTVMRYKVGDLILVAYNSRSYLARLTMIADKEVSFEIVEEKTENREFPFFIHLFQGYPKGDKLENIIKYGTQLGVGAVCPVLMQYSIVKLEEKKKKAKQERFSKIAKEAAEQSFRNIVPRIDEVCRLKEIDFSSYDLKIVCYEEAAKNGEKSAFKQMVRQIKPNMNVAIIVGPEGGISPGELSYLEERGFIKVGLGPRILRTETVVFYVLSAISYEWELKE</sequence>
<evidence type="ECO:0000256" key="5">
    <source>
        <dbReference type="ARBA" id="ARBA00022490"/>
    </source>
</evidence>
<dbReference type="GO" id="GO:0070042">
    <property type="term" value="F:rRNA (uridine-N3-)-methyltransferase activity"/>
    <property type="evidence" value="ECO:0007669"/>
    <property type="project" value="TreeGrafter"/>
</dbReference>
<dbReference type="Pfam" id="PF04452">
    <property type="entry name" value="Methyltrans_RNA"/>
    <property type="match status" value="1"/>
</dbReference>
<feature type="domain" description="Ribosomal RNA small subunit methyltransferase E methyltransferase" evidence="13">
    <location>
        <begin position="70"/>
        <end position="238"/>
    </location>
</feature>
<evidence type="ECO:0000256" key="3">
    <source>
        <dbReference type="ARBA" id="ARBA00012328"/>
    </source>
</evidence>
<evidence type="ECO:0000256" key="7">
    <source>
        <dbReference type="ARBA" id="ARBA00022603"/>
    </source>
</evidence>
<dbReference type="InterPro" id="IPR046886">
    <property type="entry name" value="RsmE_MTase_dom"/>
</dbReference>
<dbReference type="PANTHER" id="PTHR30027">
    <property type="entry name" value="RIBOSOMAL RNA SMALL SUBUNIT METHYLTRANSFERASE E"/>
    <property type="match status" value="1"/>
</dbReference>
<evidence type="ECO:0000256" key="4">
    <source>
        <dbReference type="ARBA" id="ARBA00013673"/>
    </source>
</evidence>
<dbReference type="NCBIfam" id="TIGR00046">
    <property type="entry name" value="RsmE family RNA methyltransferase"/>
    <property type="match status" value="1"/>
</dbReference>
<dbReference type="EC" id="2.1.1.193" evidence="3 12"/>
<comment type="subcellular location">
    <subcellularLocation>
        <location evidence="1 12">Cytoplasm</location>
    </subcellularLocation>
</comment>
<dbReference type="GO" id="GO:0005737">
    <property type="term" value="C:cytoplasm"/>
    <property type="evidence" value="ECO:0007669"/>
    <property type="project" value="UniProtKB-SubCell"/>
</dbReference>
<proteinExistence type="inferred from homology"/>